<feature type="transmembrane region" description="Helical" evidence="2">
    <location>
        <begin position="242"/>
        <end position="262"/>
    </location>
</feature>
<keyword evidence="2" id="KW-1133">Transmembrane helix</keyword>
<feature type="transmembrane region" description="Helical" evidence="2">
    <location>
        <begin position="216"/>
        <end position="236"/>
    </location>
</feature>
<dbReference type="GO" id="GO:0004175">
    <property type="term" value="F:endopeptidase activity"/>
    <property type="evidence" value="ECO:0007669"/>
    <property type="project" value="UniProtKB-ARBA"/>
</dbReference>
<gene>
    <name evidence="4" type="ORF">C475_12345</name>
</gene>
<keyword evidence="5" id="KW-1185">Reference proteome</keyword>
<organism evidence="4 5">
    <name type="scientific">Halosimplex carlsbadense 2-9-1</name>
    <dbReference type="NCBI Taxonomy" id="797114"/>
    <lineage>
        <taxon>Archaea</taxon>
        <taxon>Methanobacteriati</taxon>
        <taxon>Methanobacteriota</taxon>
        <taxon>Stenosarchaea group</taxon>
        <taxon>Halobacteria</taxon>
        <taxon>Halobacteriales</taxon>
        <taxon>Haloarculaceae</taxon>
        <taxon>Halosimplex</taxon>
    </lineage>
</organism>
<reference evidence="4 5" key="1">
    <citation type="journal article" date="2014" name="PLoS Genet.">
        <title>Phylogenetically driven sequencing of extremely halophilic archaea reveals strategies for static and dynamic osmo-response.</title>
        <authorList>
            <person name="Becker E.A."/>
            <person name="Seitzer P.M."/>
            <person name="Tritt A."/>
            <person name="Larsen D."/>
            <person name="Krusor M."/>
            <person name="Yao A.I."/>
            <person name="Wu D."/>
            <person name="Madern D."/>
            <person name="Eisen J.A."/>
            <person name="Darling A.E."/>
            <person name="Facciotti M.T."/>
        </authorList>
    </citation>
    <scope>NUCLEOTIDE SEQUENCE [LARGE SCALE GENOMIC DNA]</scope>
    <source>
        <strain evidence="4 5">2-9-1</strain>
    </source>
</reference>
<dbReference type="InterPro" id="IPR052710">
    <property type="entry name" value="CAAX_protease"/>
</dbReference>
<comment type="caution">
    <text evidence="4">The sequence shown here is derived from an EMBL/GenBank/DDBJ whole genome shotgun (WGS) entry which is preliminary data.</text>
</comment>
<evidence type="ECO:0000313" key="5">
    <source>
        <dbReference type="Proteomes" id="UP000011626"/>
    </source>
</evidence>
<dbReference type="EMBL" id="AOIU01000029">
    <property type="protein sequence ID" value="ELZ24529.1"/>
    <property type="molecule type" value="Genomic_DNA"/>
</dbReference>
<name>M0CRP8_9EURY</name>
<feature type="compositionally biased region" description="Polar residues" evidence="1">
    <location>
        <begin position="31"/>
        <end position="44"/>
    </location>
</feature>
<dbReference type="Proteomes" id="UP000011626">
    <property type="component" value="Unassembled WGS sequence"/>
</dbReference>
<evidence type="ECO:0000256" key="2">
    <source>
        <dbReference type="SAM" id="Phobius"/>
    </source>
</evidence>
<dbReference type="STRING" id="797114.C475_12345"/>
<keyword evidence="2" id="KW-0812">Transmembrane</keyword>
<sequence>MPAIGVEHRFRRSARPNRGGSAAETTDRSESLSGDRSNGTSGDTTVGILTDETEASGDAGGRTSPARAVGFAVLLTVASFLVTLAAGIAFLIPLFILEVNVESTPAFVGLTAVGQVGFLAFGYAVARYRGMSIPIAVPSLRQVGYAAAATVAALASAVGLSVVLAALDLVPGSVIEDAALTDPTLLLWLGFLSIVLVAPAEEFLFRGVVQGTLREAFGPVGAVAGASLLFGSLHLANYTGTPSAVVTGALLIAATGAVLGTVYELTDNLAVPIAAHALYNVVLFAISYLAV</sequence>
<dbReference type="eggNOG" id="arCOG02766">
    <property type="taxonomic scope" value="Archaea"/>
</dbReference>
<dbReference type="AlphaFoldDB" id="M0CRP8"/>
<proteinExistence type="predicted"/>
<feature type="transmembrane region" description="Helical" evidence="2">
    <location>
        <begin position="269"/>
        <end position="290"/>
    </location>
</feature>
<dbReference type="PANTHER" id="PTHR36435">
    <property type="entry name" value="SLR1288 PROTEIN"/>
    <property type="match status" value="1"/>
</dbReference>
<feature type="transmembrane region" description="Helical" evidence="2">
    <location>
        <begin position="145"/>
        <end position="165"/>
    </location>
</feature>
<dbReference type="GO" id="GO:0080120">
    <property type="term" value="P:CAAX-box protein maturation"/>
    <property type="evidence" value="ECO:0007669"/>
    <property type="project" value="UniProtKB-ARBA"/>
</dbReference>
<feature type="transmembrane region" description="Helical" evidence="2">
    <location>
        <begin position="185"/>
        <end position="204"/>
    </location>
</feature>
<feature type="domain" description="CAAX prenyl protease 2/Lysostaphin resistance protein A-like" evidence="3">
    <location>
        <begin position="185"/>
        <end position="282"/>
    </location>
</feature>
<dbReference type="PATRIC" id="fig|797114.5.peg.2503"/>
<evidence type="ECO:0000256" key="1">
    <source>
        <dbReference type="SAM" id="MobiDB-lite"/>
    </source>
</evidence>
<evidence type="ECO:0000313" key="4">
    <source>
        <dbReference type="EMBL" id="ELZ24529.1"/>
    </source>
</evidence>
<feature type="region of interest" description="Disordered" evidence="1">
    <location>
        <begin position="1"/>
        <end position="63"/>
    </location>
</feature>
<dbReference type="PANTHER" id="PTHR36435:SF1">
    <property type="entry name" value="CAAX AMINO TERMINAL PROTEASE FAMILY PROTEIN"/>
    <property type="match status" value="1"/>
</dbReference>
<protein>
    <recommendedName>
        <fullName evidence="3">CAAX prenyl protease 2/Lysostaphin resistance protein A-like domain-containing protein</fullName>
    </recommendedName>
</protein>
<feature type="transmembrane region" description="Helical" evidence="2">
    <location>
        <begin position="103"/>
        <end position="125"/>
    </location>
</feature>
<keyword evidence="2" id="KW-0472">Membrane</keyword>
<dbReference type="Pfam" id="PF02517">
    <property type="entry name" value="Rce1-like"/>
    <property type="match status" value="1"/>
</dbReference>
<evidence type="ECO:0000259" key="3">
    <source>
        <dbReference type="Pfam" id="PF02517"/>
    </source>
</evidence>
<accession>M0CRP8</accession>
<feature type="transmembrane region" description="Helical" evidence="2">
    <location>
        <begin position="71"/>
        <end position="97"/>
    </location>
</feature>
<dbReference type="InterPro" id="IPR003675">
    <property type="entry name" value="Rce1/LyrA-like_dom"/>
</dbReference>